<proteinExistence type="predicted"/>
<dbReference type="InterPro" id="IPR018391">
    <property type="entry name" value="PQQ_b-propeller_rpt"/>
</dbReference>
<keyword evidence="1" id="KW-1133">Transmembrane helix</keyword>
<evidence type="ECO:0000259" key="2">
    <source>
        <dbReference type="Pfam" id="PF13360"/>
    </source>
</evidence>
<feature type="domain" description="Pyrrolo-quinoline quinone repeat" evidence="2">
    <location>
        <begin position="50"/>
        <end position="136"/>
    </location>
</feature>
<accession>A0A2U1S7X4</accession>
<evidence type="ECO:0000313" key="3">
    <source>
        <dbReference type="EMBL" id="PWB86226.1"/>
    </source>
</evidence>
<feature type="transmembrane region" description="Helical" evidence="1">
    <location>
        <begin position="379"/>
        <end position="398"/>
    </location>
</feature>
<dbReference type="EMBL" id="MZGU01000004">
    <property type="protein sequence ID" value="PWB86226.1"/>
    <property type="molecule type" value="Genomic_DNA"/>
</dbReference>
<keyword evidence="4" id="KW-1185">Reference proteome</keyword>
<dbReference type="EC" id="2.7.11.1" evidence="3"/>
<dbReference type="PANTHER" id="PTHR34512:SF30">
    <property type="entry name" value="OUTER MEMBRANE PROTEIN ASSEMBLY FACTOR BAMB"/>
    <property type="match status" value="1"/>
</dbReference>
<evidence type="ECO:0000256" key="1">
    <source>
        <dbReference type="SAM" id="Phobius"/>
    </source>
</evidence>
<organism evidence="3 4">
    <name type="scientific">Methanobrevibacter woesei</name>
    <dbReference type="NCBI Taxonomy" id="190976"/>
    <lineage>
        <taxon>Archaea</taxon>
        <taxon>Methanobacteriati</taxon>
        <taxon>Methanobacteriota</taxon>
        <taxon>Methanomada group</taxon>
        <taxon>Methanobacteria</taxon>
        <taxon>Methanobacteriales</taxon>
        <taxon>Methanobacteriaceae</taxon>
        <taxon>Methanobrevibacter</taxon>
    </lineage>
</organism>
<comment type="caution">
    <text evidence="3">The sequence shown here is derived from an EMBL/GenBank/DDBJ whole genome shotgun (WGS) entry which is preliminary data.</text>
</comment>
<dbReference type="PANTHER" id="PTHR34512">
    <property type="entry name" value="CELL SURFACE PROTEIN"/>
    <property type="match status" value="1"/>
</dbReference>
<dbReference type="Pfam" id="PF13360">
    <property type="entry name" value="PQQ_2"/>
    <property type="match status" value="2"/>
</dbReference>
<keyword evidence="3" id="KW-0808">Transferase</keyword>
<dbReference type="Proteomes" id="UP000245577">
    <property type="component" value="Unassembled WGS sequence"/>
</dbReference>
<dbReference type="InterPro" id="IPR002372">
    <property type="entry name" value="PQQ_rpt_dom"/>
</dbReference>
<gene>
    <name evidence="3" type="primary">afsK</name>
    <name evidence="3" type="ORF">MBBWO_10800</name>
</gene>
<dbReference type="SUPFAM" id="SSF50998">
    <property type="entry name" value="Quinoprotein alcohol dehydrogenase-like"/>
    <property type="match status" value="1"/>
</dbReference>
<dbReference type="Gene3D" id="2.130.10.10">
    <property type="entry name" value="YVTN repeat-like/Quinoprotein amine dehydrogenase"/>
    <property type="match status" value="2"/>
</dbReference>
<keyword evidence="1" id="KW-0812">Transmembrane</keyword>
<dbReference type="AlphaFoldDB" id="A0A2U1S7X4"/>
<dbReference type="SMART" id="SM00564">
    <property type="entry name" value="PQQ"/>
    <property type="match status" value="8"/>
</dbReference>
<protein>
    <submittedName>
        <fullName evidence="3">Serine/threonine-protein kinase AfsK</fullName>
        <ecNumber evidence="3">2.7.11.1</ecNumber>
    </submittedName>
</protein>
<dbReference type="InterPro" id="IPR011047">
    <property type="entry name" value="Quinoprotein_ADH-like_sf"/>
</dbReference>
<sequence length="404" mass="44415">MIFNKKYLIAVFTLLLLIAPVSAESNWLSFQGSVDHQAFSDENADFVSNIWFSNVESSVLSSPAISDNFIYLISEEGILKVFNMENGDLSWQLDINSSTLSSPVIKDDQLFVGNNDGLIAVNLTSHEISWKFETTKPVNSTAFINNDTIYVGCDNGHLYGLDIDNGDKVLDVELGGKIQSSPIIVNDTIFVGSTNNEFYSLTMNGDENWIYTTGDQITSSPAYADGRIAFGSQDSFSYVLNSTTGSLLWSEDLGNSVKASPTMDIYDNNLFIGSDGGNITCFDLRDGTEKWSFNTGSPVESTAAIKDNQIVVGSNNGNIYVLNKYTGIPDFTYNPGTILFNSPISSSPVIYGDNVLFADESGYLYSFNIEKNEAPTPIFFYYSLAVLIIVLAICVVAIKKYRRK</sequence>
<dbReference type="RefSeq" id="WP_116669858.1">
    <property type="nucleotide sequence ID" value="NZ_MZGU01000004.1"/>
</dbReference>
<evidence type="ECO:0000313" key="4">
    <source>
        <dbReference type="Proteomes" id="UP000245577"/>
    </source>
</evidence>
<keyword evidence="1" id="KW-0472">Membrane</keyword>
<name>A0A2U1S7X4_9EURY</name>
<reference evidence="3 4" key="1">
    <citation type="submission" date="2017-03" db="EMBL/GenBank/DDBJ databases">
        <title>Genome sequence of Methanobrevibacter wosei.</title>
        <authorList>
            <person name="Poehlein A."/>
            <person name="Seedorf H."/>
            <person name="Daniel R."/>
        </authorList>
    </citation>
    <scope>NUCLEOTIDE SEQUENCE [LARGE SCALE GENOMIC DNA]</scope>
    <source>
        <strain evidence="3 4">DSM 11979</strain>
    </source>
</reference>
<keyword evidence="3" id="KW-0418">Kinase</keyword>
<dbReference type="GO" id="GO:0004674">
    <property type="term" value="F:protein serine/threonine kinase activity"/>
    <property type="evidence" value="ECO:0007669"/>
    <property type="project" value="UniProtKB-EC"/>
</dbReference>
<feature type="domain" description="Pyrrolo-quinoline quinone repeat" evidence="2">
    <location>
        <begin position="240"/>
        <end position="370"/>
    </location>
</feature>
<dbReference type="OrthoDB" id="145878at2157"/>
<dbReference type="InterPro" id="IPR015943">
    <property type="entry name" value="WD40/YVTN_repeat-like_dom_sf"/>
</dbReference>